<organism evidence="2 3">
    <name type="scientific">Araneus ventricosus</name>
    <name type="common">Orbweaver spider</name>
    <name type="synonym">Epeira ventricosa</name>
    <dbReference type="NCBI Taxonomy" id="182803"/>
    <lineage>
        <taxon>Eukaryota</taxon>
        <taxon>Metazoa</taxon>
        <taxon>Ecdysozoa</taxon>
        <taxon>Arthropoda</taxon>
        <taxon>Chelicerata</taxon>
        <taxon>Arachnida</taxon>
        <taxon>Araneae</taxon>
        <taxon>Araneomorphae</taxon>
        <taxon>Entelegynae</taxon>
        <taxon>Araneoidea</taxon>
        <taxon>Araneidae</taxon>
        <taxon>Araneus</taxon>
    </lineage>
</organism>
<gene>
    <name evidence="2" type="ORF">AVEN_222396_1</name>
</gene>
<dbReference type="EMBL" id="BGPR01006314">
    <property type="protein sequence ID" value="GBN17921.1"/>
    <property type="molecule type" value="Genomic_DNA"/>
</dbReference>
<reference evidence="2 3" key="1">
    <citation type="journal article" date="2019" name="Sci. Rep.">
        <title>Orb-weaving spider Araneus ventricosus genome elucidates the spidroin gene catalogue.</title>
        <authorList>
            <person name="Kono N."/>
            <person name="Nakamura H."/>
            <person name="Ohtoshi R."/>
            <person name="Moran D.A.P."/>
            <person name="Shinohara A."/>
            <person name="Yoshida Y."/>
            <person name="Fujiwara M."/>
            <person name="Mori M."/>
            <person name="Tomita M."/>
            <person name="Arakawa K."/>
        </authorList>
    </citation>
    <scope>NUCLEOTIDE SEQUENCE [LARGE SCALE GENOMIC DNA]</scope>
</reference>
<feature type="region of interest" description="Disordered" evidence="1">
    <location>
        <begin position="88"/>
        <end position="140"/>
    </location>
</feature>
<evidence type="ECO:0000256" key="1">
    <source>
        <dbReference type="SAM" id="MobiDB-lite"/>
    </source>
</evidence>
<comment type="caution">
    <text evidence="2">The sequence shown here is derived from an EMBL/GenBank/DDBJ whole genome shotgun (WGS) entry which is preliminary data.</text>
</comment>
<accession>A0A4Y2LSY6</accession>
<dbReference type="AlphaFoldDB" id="A0A4Y2LSY6"/>
<proteinExistence type="predicted"/>
<evidence type="ECO:0000313" key="2">
    <source>
        <dbReference type="EMBL" id="GBN17921.1"/>
    </source>
</evidence>
<name>A0A4Y2LSY6_ARAVE</name>
<dbReference type="Proteomes" id="UP000499080">
    <property type="component" value="Unassembled WGS sequence"/>
</dbReference>
<dbReference type="OrthoDB" id="10434455at2759"/>
<sequence>MSLISRDDTSDDGTSTCQLITVRCSGGKQKMILQRKEGVEKTDVFYRRNPGKVYRFKEERDTGGSLFFLKAPETEEKERLFLTGHAAQTSQTGDADLPLATAPSKAAPPGVPNHFVVNPPSFQRRKKDRALGYLQQQKRG</sequence>
<protein>
    <submittedName>
        <fullName evidence="2">Uncharacterized protein</fullName>
    </submittedName>
</protein>
<keyword evidence="3" id="KW-1185">Reference proteome</keyword>
<evidence type="ECO:0000313" key="3">
    <source>
        <dbReference type="Proteomes" id="UP000499080"/>
    </source>
</evidence>